<dbReference type="InterPro" id="IPR050319">
    <property type="entry name" value="ABC_transp_ATP-bind"/>
</dbReference>
<proteinExistence type="inferred from homology"/>
<keyword evidence="4" id="KW-0547">Nucleotide-binding</keyword>
<name>A0A2Z6IG20_9BURK</name>
<dbReference type="InterPro" id="IPR003593">
    <property type="entry name" value="AAA+_ATPase"/>
</dbReference>
<accession>A0A2Z6IG20</accession>
<dbReference type="InterPro" id="IPR003439">
    <property type="entry name" value="ABC_transporter-like_ATP-bd"/>
</dbReference>
<dbReference type="InterPro" id="IPR027417">
    <property type="entry name" value="P-loop_NTPase"/>
</dbReference>
<dbReference type="CDD" id="cd03257">
    <property type="entry name" value="ABC_NikE_OppD_transporters"/>
    <property type="match status" value="1"/>
</dbReference>
<feature type="domain" description="ABC transporter" evidence="6">
    <location>
        <begin position="13"/>
        <end position="256"/>
    </location>
</feature>
<dbReference type="GO" id="GO:0005524">
    <property type="term" value="F:ATP binding"/>
    <property type="evidence" value="ECO:0007669"/>
    <property type="project" value="UniProtKB-KW"/>
</dbReference>
<keyword evidence="8" id="KW-1185">Reference proteome</keyword>
<sequence length="261" mass="28418">MPETSESCETPILEGVALTKRFRMPAGGTLRALDGASVELFRGEILGVVGESGCGKSTLARLLCGLDRPDEGEVRFSGRPLTALRGEAFRTYRRSVQMVFQQPFASFDPRLTLGESAAEALVNLGVPAPERERRIAQLFERCGLSPELMRRYPSEVSGGQCQRAALARALAPEPCVLVCDEMTSALDVITQRRVLDLVRGIARERALAVLLIAHDLALVRAYADRVLVMDAGRTVETGPVADVIDRPQSDAARRLREASLD</sequence>
<evidence type="ECO:0000256" key="4">
    <source>
        <dbReference type="ARBA" id="ARBA00022741"/>
    </source>
</evidence>
<dbReference type="EMBL" id="AP018786">
    <property type="protein sequence ID" value="BBF23676.1"/>
    <property type="molecule type" value="Genomic_DNA"/>
</dbReference>
<dbReference type="PROSITE" id="PS50893">
    <property type="entry name" value="ABC_TRANSPORTER_2"/>
    <property type="match status" value="1"/>
</dbReference>
<dbReference type="Proteomes" id="UP000271003">
    <property type="component" value="Chromosome"/>
</dbReference>
<evidence type="ECO:0000256" key="5">
    <source>
        <dbReference type="ARBA" id="ARBA00022840"/>
    </source>
</evidence>
<gene>
    <name evidence="7" type="ORF">SUTMEG_15670</name>
</gene>
<dbReference type="GO" id="GO:0055085">
    <property type="term" value="P:transmembrane transport"/>
    <property type="evidence" value="ECO:0007669"/>
    <property type="project" value="UniProtKB-ARBA"/>
</dbReference>
<evidence type="ECO:0000256" key="3">
    <source>
        <dbReference type="ARBA" id="ARBA00022475"/>
    </source>
</evidence>
<dbReference type="Pfam" id="PF00005">
    <property type="entry name" value="ABC_tran"/>
    <property type="match status" value="1"/>
</dbReference>
<dbReference type="GO" id="GO:0016887">
    <property type="term" value="F:ATP hydrolysis activity"/>
    <property type="evidence" value="ECO:0007669"/>
    <property type="project" value="InterPro"/>
</dbReference>
<dbReference type="Gene3D" id="3.40.50.300">
    <property type="entry name" value="P-loop containing nucleotide triphosphate hydrolases"/>
    <property type="match status" value="1"/>
</dbReference>
<dbReference type="InterPro" id="IPR017871">
    <property type="entry name" value="ABC_transporter-like_CS"/>
</dbReference>
<keyword evidence="3" id="KW-0472">Membrane</keyword>
<dbReference type="SMART" id="SM00382">
    <property type="entry name" value="AAA"/>
    <property type="match status" value="1"/>
</dbReference>
<dbReference type="KEGG" id="sutt:SUTMEG_15670"/>
<evidence type="ECO:0000256" key="1">
    <source>
        <dbReference type="ARBA" id="ARBA00005417"/>
    </source>
</evidence>
<evidence type="ECO:0000259" key="6">
    <source>
        <dbReference type="PROSITE" id="PS50893"/>
    </source>
</evidence>
<dbReference type="PANTHER" id="PTHR43776:SF7">
    <property type="entry name" value="D,D-DIPEPTIDE TRANSPORT ATP-BINDING PROTEIN DDPF-RELATED"/>
    <property type="match status" value="1"/>
</dbReference>
<dbReference type="PANTHER" id="PTHR43776">
    <property type="entry name" value="TRANSPORT ATP-BINDING PROTEIN"/>
    <property type="match status" value="1"/>
</dbReference>
<evidence type="ECO:0000313" key="7">
    <source>
        <dbReference type="EMBL" id="BBF23676.1"/>
    </source>
</evidence>
<dbReference type="RefSeq" id="WP_170143895.1">
    <property type="nucleotide sequence ID" value="NZ_AP018786.1"/>
</dbReference>
<organism evidence="7 8">
    <name type="scientific">Sutterella megalosphaeroides</name>
    <dbReference type="NCBI Taxonomy" id="2494234"/>
    <lineage>
        <taxon>Bacteria</taxon>
        <taxon>Pseudomonadati</taxon>
        <taxon>Pseudomonadota</taxon>
        <taxon>Betaproteobacteria</taxon>
        <taxon>Burkholderiales</taxon>
        <taxon>Sutterellaceae</taxon>
        <taxon>Sutterella</taxon>
    </lineage>
</organism>
<evidence type="ECO:0000256" key="2">
    <source>
        <dbReference type="ARBA" id="ARBA00022448"/>
    </source>
</evidence>
<dbReference type="SUPFAM" id="SSF52540">
    <property type="entry name" value="P-loop containing nucleoside triphosphate hydrolases"/>
    <property type="match status" value="1"/>
</dbReference>
<keyword evidence="2" id="KW-0813">Transport</keyword>
<protein>
    <recommendedName>
        <fullName evidence="6">ABC transporter domain-containing protein</fullName>
    </recommendedName>
</protein>
<keyword evidence="3" id="KW-1003">Cell membrane</keyword>
<evidence type="ECO:0000313" key="8">
    <source>
        <dbReference type="Proteomes" id="UP000271003"/>
    </source>
</evidence>
<comment type="similarity">
    <text evidence="1">Belongs to the ABC transporter superfamily.</text>
</comment>
<dbReference type="AlphaFoldDB" id="A0A2Z6IG20"/>
<dbReference type="PROSITE" id="PS00211">
    <property type="entry name" value="ABC_TRANSPORTER_1"/>
    <property type="match status" value="1"/>
</dbReference>
<keyword evidence="5" id="KW-0067">ATP-binding</keyword>
<reference evidence="7 8" key="1">
    <citation type="journal article" date="2018" name="Int. J. Syst. Evol. Microbiol.">
        <title>Mesosutterella multiformis gen. nov., sp. nov., a member of the family Sutterellaceae and Sutterella megalosphaeroides sp. nov., isolated from human faeces.</title>
        <authorList>
            <person name="Sakamoto M."/>
            <person name="Ikeyama N."/>
            <person name="Kunihiro T."/>
            <person name="Iino T."/>
            <person name="Yuki M."/>
            <person name="Ohkuma M."/>
        </authorList>
    </citation>
    <scope>NUCLEOTIDE SEQUENCE [LARGE SCALE GENOMIC DNA]</scope>
    <source>
        <strain evidence="7 8">6FBBBH3</strain>
    </source>
</reference>